<evidence type="ECO:0000313" key="3">
    <source>
        <dbReference type="Proteomes" id="UP000324222"/>
    </source>
</evidence>
<name>A0A5B7HGY6_PORTR</name>
<sequence length="73" mass="7903">MREMTDKRTELQNIEDEVSSGEESGDESAPTPATFTTLPAPSPSSPIPSTSRAANVVELRDVPLQTILSLKKF</sequence>
<gene>
    <name evidence="2" type="ORF">E2C01_065944</name>
</gene>
<feature type="compositionally biased region" description="Acidic residues" evidence="1">
    <location>
        <begin position="13"/>
        <end position="26"/>
    </location>
</feature>
<keyword evidence="3" id="KW-1185">Reference proteome</keyword>
<organism evidence="2 3">
    <name type="scientific">Portunus trituberculatus</name>
    <name type="common">Swimming crab</name>
    <name type="synonym">Neptunus trituberculatus</name>
    <dbReference type="NCBI Taxonomy" id="210409"/>
    <lineage>
        <taxon>Eukaryota</taxon>
        <taxon>Metazoa</taxon>
        <taxon>Ecdysozoa</taxon>
        <taxon>Arthropoda</taxon>
        <taxon>Crustacea</taxon>
        <taxon>Multicrustacea</taxon>
        <taxon>Malacostraca</taxon>
        <taxon>Eumalacostraca</taxon>
        <taxon>Eucarida</taxon>
        <taxon>Decapoda</taxon>
        <taxon>Pleocyemata</taxon>
        <taxon>Brachyura</taxon>
        <taxon>Eubrachyura</taxon>
        <taxon>Portunoidea</taxon>
        <taxon>Portunidae</taxon>
        <taxon>Portuninae</taxon>
        <taxon>Portunus</taxon>
    </lineage>
</organism>
<dbReference type="Proteomes" id="UP000324222">
    <property type="component" value="Unassembled WGS sequence"/>
</dbReference>
<proteinExistence type="predicted"/>
<evidence type="ECO:0000256" key="1">
    <source>
        <dbReference type="SAM" id="MobiDB-lite"/>
    </source>
</evidence>
<dbReference type="AlphaFoldDB" id="A0A5B7HGY6"/>
<protein>
    <submittedName>
        <fullName evidence="2">Uncharacterized protein</fullName>
    </submittedName>
</protein>
<evidence type="ECO:0000313" key="2">
    <source>
        <dbReference type="EMBL" id="MPC71660.1"/>
    </source>
</evidence>
<feature type="compositionally biased region" description="Low complexity" evidence="1">
    <location>
        <begin position="27"/>
        <end position="39"/>
    </location>
</feature>
<reference evidence="2 3" key="1">
    <citation type="submission" date="2019-05" db="EMBL/GenBank/DDBJ databases">
        <title>Another draft genome of Portunus trituberculatus and its Hox gene families provides insights of decapod evolution.</title>
        <authorList>
            <person name="Jeong J.-H."/>
            <person name="Song I."/>
            <person name="Kim S."/>
            <person name="Choi T."/>
            <person name="Kim D."/>
            <person name="Ryu S."/>
            <person name="Kim W."/>
        </authorList>
    </citation>
    <scope>NUCLEOTIDE SEQUENCE [LARGE SCALE GENOMIC DNA]</scope>
    <source>
        <tissue evidence="2">Muscle</tissue>
    </source>
</reference>
<dbReference type="EMBL" id="VSRR010033321">
    <property type="protein sequence ID" value="MPC71660.1"/>
    <property type="molecule type" value="Genomic_DNA"/>
</dbReference>
<feature type="compositionally biased region" description="Basic and acidic residues" evidence="1">
    <location>
        <begin position="1"/>
        <end position="10"/>
    </location>
</feature>
<accession>A0A5B7HGY6</accession>
<feature type="region of interest" description="Disordered" evidence="1">
    <location>
        <begin position="1"/>
        <end position="54"/>
    </location>
</feature>
<comment type="caution">
    <text evidence="2">The sequence shown here is derived from an EMBL/GenBank/DDBJ whole genome shotgun (WGS) entry which is preliminary data.</text>
</comment>